<dbReference type="eggNOG" id="ENOG50332AV">
    <property type="taxonomic scope" value="Bacteria"/>
</dbReference>
<keyword evidence="1" id="KW-1133">Transmembrane helix</keyword>
<gene>
    <name evidence="2" type="ORF">SAMN05414137_116214</name>
</gene>
<evidence type="ECO:0000313" key="2">
    <source>
        <dbReference type="EMBL" id="SEM01240.1"/>
    </source>
</evidence>
<keyword evidence="1" id="KW-0472">Membrane</keyword>
<dbReference type="AlphaFoldDB" id="A0A1H7UW95"/>
<protein>
    <submittedName>
        <fullName evidence="2">Uncharacterized protein</fullName>
    </submittedName>
</protein>
<organism evidence="2 3">
    <name type="scientific">Streptacidiphilus jiangxiensis</name>
    <dbReference type="NCBI Taxonomy" id="235985"/>
    <lineage>
        <taxon>Bacteria</taxon>
        <taxon>Bacillati</taxon>
        <taxon>Actinomycetota</taxon>
        <taxon>Actinomycetes</taxon>
        <taxon>Kitasatosporales</taxon>
        <taxon>Streptomycetaceae</taxon>
        <taxon>Streptacidiphilus</taxon>
    </lineage>
</organism>
<feature type="transmembrane region" description="Helical" evidence="1">
    <location>
        <begin position="128"/>
        <end position="150"/>
    </location>
</feature>
<dbReference type="EMBL" id="FOAZ01000016">
    <property type="protein sequence ID" value="SEM01240.1"/>
    <property type="molecule type" value="Genomic_DNA"/>
</dbReference>
<name>A0A1H7UW95_STRJI</name>
<dbReference type="Proteomes" id="UP000183015">
    <property type="component" value="Unassembled WGS sequence"/>
</dbReference>
<dbReference type="RefSeq" id="WP_042451365.1">
    <property type="nucleotide sequence ID" value="NZ_BBPN01000022.1"/>
</dbReference>
<feature type="transmembrane region" description="Helical" evidence="1">
    <location>
        <begin position="88"/>
        <end position="108"/>
    </location>
</feature>
<feature type="transmembrane region" description="Helical" evidence="1">
    <location>
        <begin position="24"/>
        <end position="43"/>
    </location>
</feature>
<keyword evidence="3" id="KW-1185">Reference proteome</keyword>
<sequence length="160" mass="16719">MPVTDETSAAPTARRAQHRRAAPALLWALAVVTAAALAVDAYVHADLAPAYDSIRASVSQGTLFRVEAAAAALAALLVLVARRRRAAWLFAFLVAAGGLAAVLLYRYVQVGAVGPLPDMYEPIWFPEKTASAVAEAVGAGTALLGLVLAWRMNRTAAKAP</sequence>
<dbReference type="STRING" id="235985.SAMN05414137_116214"/>
<proteinExistence type="predicted"/>
<reference evidence="3" key="1">
    <citation type="submission" date="2016-10" db="EMBL/GenBank/DDBJ databases">
        <authorList>
            <person name="Varghese N."/>
        </authorList>
    </citation>
    <scope>NUCLEOTIDE SEQUENCE [LARGE SCALE GENOMIC DNA]</scope>
    <source>
        <strain evidence="3">DSM 45096 / BCRC 16803 / CGMCC 4.1857 / CIP 109030 / JCM 12277 / KCTC 19219 / NBRC 100920 / 33214</strain>
    </source>
</reference>
<accession>A0A1H7UW95</accession>
<evidence type="ECO:0000313" key="3">
    <source>
        <dbReference type="Proteomes" id="UP000183015"/>
    </source>
</evidence>
<evidence type="ECO:0000256" key="1">
    <source>
        <dbReference type="SAM" id="Phobius"/>
    </source>
</evidence>
<keyword evidence="1" id="KW-0812">Transmembrane</keyword>
<feature type="transmembrane region" description="Helical" evidence="1">
    <location>
        <begin position="63"/>
        <end position="81"/>
    </location>
</feature>